<keyword evidence="3" id="KW-0496">Mitochondrion</keyword>
<sequence length="239" mass="26507">MNQSRSVFKQLKHISFVRRLAIGLSDNGIYVMKHKTAGCDVDLLNYQSSGLYFVAYNQDGFILNSGVKVVGSCAAFPRNAFSWNVKNASDISEESLSLFFILEPPLEVLIIGKGETKVPVDHRRILDICWKHHLPVEVMSTHHAIGTFNFLNSEGRYVAAAIIPPCHLDRYDEADREAKKLLLGRESEESSNTRLLSSNTAKLLKSSDFKGDIIVSRSPLVTCNAPSPASLPSVSKKEK</sequence>
<proteinExistence type="inferred from homology"/>
<dbReference type="Gene3D" id="3.40.1230.10">
    <property type="entry name" value="MTH938-like"/>
    <property type="match status" value="1"/>
</dbReference>
<evidence type="ECO:0000256" key="2">
    <source>
        <dbReference type="ARBA" id="ARBA00021776"/>
    </source>
</evidence>
<accession>A0AAE1Z8N9</accession>
<dbReference type="CDD" id="cd05125">
    <property type="entry name" value="Mth938_2P1-like"/>
    <property type="match status" value="1"/>
</dbReference>
<name>A0AAE1Z8N9_SCHME</name>
<comment type="caution">
    <text evidence="5">The sequence shown here is derived from an EMBL/GenBank/DDBJ whole genome shotgun (WGS) entry which is preliminary data.</text>
</comment>
<reference evidence="5" key="2">
    <citation type="journal article" date="2023" name="Infect Dis Poverty">
        <title>Chromosome-scale genome of the human blood fluke Schistosoma mekongi and its implications for public health.</title>
        <authorList>
            <person name="Zhou M."/>
            <person name="Xu L."/>
            <person name="Xu D."/>
            <person name="Chen W."/>
            <person name="Khan J."/>
            <person name="Hu Y."/>
            <person name="Huang H."/>
            <person name="Wei H."/>
            <person name="Zhang Y."/>
            <person name="Chusongsang P."/>
            <person name="Tanasarnprasert K."/>
            <person name="Hu X."/>
            <person name="Limpanont Y."/>
            <person name="Lv Z."/>
        </authorList>
    </citation>
    <scope>NUCLEOTIDE SEQUENCE</scope>
    <source>
        <strain evidence="5">LV_2022a</strain>
    </source>
</reference>
<dbReference type="EMBL" id="JALJAT010000005">
    <property type="protein sequence ID" value="KAK4469428.1"/>
    <property type="molecule type" value="Genomic_DNA"/>
</dbReference>
<dbReference type="GO" id="GO:0005743">
    <property type="term" value="C:mitochondrial inner membrane"/>
    <property type="evidence" value="ECO:0007669"/>
    <property type="project" value="TreeGrafter"/>
</dbReference>
<comment type="subcellular location">
    <subcellularLocation>
        <location evidence="1">Mitochondrion</location>
    </subcellularLocation>
</comment>
<reference evidence="5" key="1">
    <citation type="submission" date="2022-04" db="EMBL/GenBank/DDBJ databases">
        <authorList>
            <person name="Xu L."/>
            <person name="Lv Z."/>
        </authorList>
    </citation>
    <scope>NUCLEOTIDE SEQUENCE</scope>
    <source>
        <strain evidence="5">LV_2022a</strain>
    </source>
</reference>
<comment type="similarity">
    <text evidence="4">Belongs to the NDUFAF3 family.</text>
</comment>
<dbReference type="PANTHER" id="PTHR21192">
    <property type="entry name" value="NUCLEAR PROTEIN E3-3"/>
    <property type="match status" value="1"/>
</dbReference>
<dbReference type="Proteomes" id="UP001292079">
    <property type="component" value="Unassembled WGS sequence"/>
</dbReference>
<evidence type="ECO:0000256" key="3">
    <source>
        <dbReference type="ARBA" id="ARBA00023128"/>
    </source>
</evidence>
<dbReference type="PANTHER" id="PTHR21192:SF2">
    <property type="entry name" value="NADH DEHYDROGENASE [UBIQUINONE] 1 ALPHA SUBCOMPLEX ASSEMBLY FACTOR 3"/>
    <property type="match status" value="1"/>
</dbReference>
<protein>
    <recommendedName>
        <fullName evidence="2">NADH dehydrogenase [ubiquinone] 1 alpha subcomplex assembly factor 3</fullName>
    </recommendedName>
</protein>
<dbReference type="InterPro" id="IPR034095">
    <property type="entry name" value="NDUF3"/>
</dbReference>
<dbReference type="AlphaFoldDB" id="A0AAE1Z8N9"/>
<dbReference type="Pfam" id="PF04430">
    <property type="entry name" value="DUF498"/>
    <property type="match status" value="1"/>
</dbReference>
<keyword evidence="6" id="KW-1185">Reference proteome</keyword>
<evidence type="ECO:0000256" key="1">
    <source>
        <dbReference type="ARBA" id="ARBA00004173"/>
    </source>
</evidence>
<dbReference type="InterPro" id="IPR036748">
    <property type="entry name" value="MTH938-like_sf"/>
</dbReference>
<dbReference type="InterPro" id="IPR007523">
    <property type="entry name" value="NDUFAF3/AAMDC"/>
</dbReference>
<dbReference type="SUPFAM" id="SSF64076">
    <property type="entry name" value="MTH938-like"/>
    <property type="match status" value="1"/>
</dbReference>
<evidence type="ECO:0000313" key="6">
    <source>
        <dbReference type="Proteomes" id="UP001292079"/>
    </source>
</evidence>
<evidence type="ECO:0000256" key="4">
    <source>
        <dbReference type="ARBA" id="ARBA00049984"/>
    </source>
</evidence>
<organism evidence="5 6">
    <name type="scientific">Schistosoma mekongi</name>
    <name type="common">Parasitic worm</name>
    <dbReference type="NCBI Taxonomy" id="38744"/>
    <lineage>
        <taxon>Eukaryota</taxon>
        <taxon>Metazoa</taxon>
        <taxon>Spiralia</taxon>
        <taxon>Lophotrochozoa</taxon>
        <taxon>Platyhelminthes</taxon>
        <taxon>Trematoda</taxon>
        <taxon>Digenea</taxon>
        <taxon>Strigeidida</taxon>
        <taxon>Schistosomatoidea</taxon>
        <taxon>Schistosomatidae</taxon>
        <taxon>Schistosoma</taxon>
    </lineage>
</organism>
<evidence type="ECO:0000313" key="5">
    <source>
        <dbReference type="EMBL" id="KAK4469428.1"/>
    </source>
</evidence>
<gene>
    <name evidence="5" type="ORF">MN116_006981</name>
</gene>
<dbReference type="GO" id="GO:0032981">
    <property type="term" value="P:mitochondrial respiratory chain complex I assembly"/>
    <property type="evidence" value="ECO:0007669"/>
    <property type="project" value="InterPro"/>
</dbReference>